<keyword evidence="5" id="KW-1185">Reference proteome</keyword>
<evidence type="ECO:0000259" key="3">
    <source>
        <dbReference type="Pfam" id="PF01156"/>
    </source>
</evidence>
<evidence type="ECO:0000256" key="1">
    <source>
        <dbReference type="ARBA" id="ARBA00022801"/>
    </source>
</evidence>
<keyword evidence="1 4" id="KW-0378">Hydrolase</keyword>
<gene>
    <name evidence="4" type="ORF">GCM10010910_20580</name>
</gene>
<dbReference type="InterPro" id="IPR036452">
    <property type="entry name" value="Ribo_hydro-like"/>
</dbReference>
<keyword evidence="2" id="KW-0326">Glycosidase</keyword>
<comment type="caution">
    <text evidence="4">The sequence shown here is derived from an EMBL/GenBank/DDBJ whole genome shotgun (WGS) entry which is preliminary data.</text>
</comment>
<reference evidence="5" key="1">
    <citation type="journal article" date="2019" name="Int. J. Syst. Evol. Microbiol.">
        <title>The Global Catalogue of Microorganisms (GCM) 10K type strain sequencing project: providing services to taxonomists for standard genome sequencing and annotation.</title>
        <authorList>
            <consortium name="The Broad Institute Genomics Platform"/>
            <consortium name="The Broad Institute Genome Sequencing Center for Infectious Disease"/>
            <person name="Wu L."/>
            <person name="Ma J."/>
        </authorList>
    </citation>
    <scope>NUCLEOTIDE SEQUENCE [LARGE SCALE GENOMIC DNA]</scope>
    <source>
        <strain evidence="5">CGMCC 4.7181</strain>
    </source>
</reference>
<dbReference type="InterPro" id="IPR001910">
    <property type="entry name" value="Inosine/uridine_hydrolase_dom"/>
</dbReference>
<dbReference type="Pfam" id="PF01156">
    <property type="entry name" value="IU_nuc_hydro"/>
    <property type="match status" value="1"/>
</dbReference>
<dbReference type="SUPFAM" id="SSF53590">
    <property type="entry name" value="Nucleoside hydrolase"/>
    <property type="match status" value="1"/>
</dbReference>
<dbReference type="Proteomes" id="UP000638043">
    <property type="component" value="Unassembled WGS sequence"/>
</dbReference>
<feature type="domain" description="Inosine/uridine-preferring nucleoside hydrolase" evidence="3">
    <location>
        <begin position="3"/>
        <end position="306"/>
    </location>
</feature>
<organism evidence="4 5">
    <name type="scientific">Microbacterium nanhaiense</name>
    <dbReference type="NCBI Taxonomy" id="1301026"/>
    <lineage>
        <taxon>Bacteria</taxon>
        <taxon>Bacillati</taxon>
        <taxon>Actinomycetota</taxon>
        <taxon>Actinomycetes</taxon>
        <taxon>Micrococcales</taxon>
        <taxon>Microbacteriaceae</taxon>
        <taxon>Microbacterium</taxon>
    </lineage>
</organism>
<dbReference type="EMBL" id="BMMQ01000006">
    <property type="protein sequence ID" value="GGO64822.1"/>
    <property type="molecule type" value="Genomic_DNA"/>
</dbReference>
<dbReference type="InterPro" id="IPR023186">
    <property type="entry name" value="IUNH"/>
</dbReference>
<evidence type="ECO:0000256" key="2">
    <source>
        <dbReference type="ARBA" id="ARBA00023295"/>
    </source>
</evidence>
<sequence>MRVILDTDMGMGVPGTEIDDGFALALIAADDEFELDMVTTVNGNIDVESGTYLSRELLQRLGREEVPVFRGASAPLAEPERGRVAPGAIRERFGHHRPNPGYAAAEIARCVVESPGEITIIAIGPLTNIAAAINLDERVASSVKEIVIMGGAFQQHTNLLHMPGEFNFWVDAVAARAVMRSGAPLRLVGLDATLKVRLTREHAAAMSASGRSFGAFAGESTTAWIDAMAAKMPGDPAHADSCAMHDPLAVAAVSHPELLEWAPACVDVIASDEAGRGIAVADLLMHADSPAPNAHIAVDVDVDGFMTYFLNRISNY</sequence>
<accession>A0ABQ2N3R0</accession>
<proteinExistence type="predicted"/>
<evidence type="ECO:0000313" key="4">
    <source>
        <dbReference type="EMBL" id="GGO64822.1"/>
    </source>
</evidence>
<dbReference type="Gene3D" id="3.90.245.10">
    <property type="entry name" value="Ribonucleoside hydrolase-like"/>
    <property type="match status" value="1"/>
</dbReference>
<evidence type="ECO:0000313" key="5">
    <source>
        <dbReference type="Proteomes" id="UP000638043"/>
    </source>
</evidence>
<name>A0ABQ2N3R0_9MICO</name>
<dbReference type="PANTHER" id="PTHR12304">
    <property type="entry name" value="INOSINE-URIDINE PREFERRING NUCLEOSIDE HYDROLASE"/>
    <property type="match status" value="1"/>
</dbReference>
<protein>
    <submittedName>
        <fullName evidence="4">Nucleoside hydrolase</fullName>
    </submittedName>
</protein>
<dbReference type="RefSeq" id="WP_188701590.1">
    <property type="nucleotide sequence ID" value="NZ_BMMQ01000006.1"/>
</dbReference>
<dbReference type="GO" id="GO:0016787">
    <property type="term" value="F:hydrolase activity"/>
    <property type="evidence" value="ECO:0007669"/>
    <property type="project" value="UniProtKB-KW"/>
</dbReference>
<dbReference type="PANTHER" id="PTHR12304:SF4">
    <property type="entry name" value="URIDINE NUCLEOSIDASE"/>
    <property type="match status" value="1"/>
</dbReference>